<evidence type="ECO:0000259" key="1">
    <source>
        <dbReference type="PROSITE" id="PS51186"/>
    </source>
</evidence>
<dbReference type="PROSITE" id="PS51186">
    <property type="entry name" value="GNAT"/>
    <property type="match status" value="1"/>
</dbReference>
<keyword evidence="3" id="KW-1185">Reference proteome</keyword>
<dbReference type="InterPro" id="IPR016181">
    <property type="entry name" value="Acyl_CoA_acyltransferase"/>
</dbReference>
<evidence type="ECO:0000313" key="2">
    <source>
        <dbReference type="EMBL" id="PYZ97010.1"/>
    </source>
</evidence>
<proteinExistence type="predicted"/>
<sequence length="149" mass="16843">MNTRKAEKRDSRFLSSLAYKSKAYWGYSEEFLDKCKEDPTVTEEDIEENPVFVVESDGSIVAFYSFTLNEASKLESLFIDPDYIGKGVGRVIWRDVLTNAKDIGLSEFYLDSEPYAEGFYSKMGADKVGTIQSTVFPGRSLPLMKVTVE</sequence>
<dbReference type="AlphaFoldDB" id="A0A2W0HAF2"/>
<dbReference type="Pfam" id="PF13673">
    <property type="entry name" value="Acetyltransf_10"/>
    <property type="match status" value="1"/>
</dbReference>
<dbReference type="CDD" id="cd04301">
    <property type="entry name" value="NAT_SF"/>
    <property type="match status" value="1"/>
</dbReference>
<dbReference type="SUPFAM" id="SSF55729">
    <property type="entry name" value="Acyl-CoA N-acyltransferases (Nat)"/>
    <property type="match status" value="1"/>
</dbReference>
<evidence type="ECO:0000313" key="3">
    <source>
        <dbReference type="Proteomes" id="UP000248066"/>
    </source>
</evidence>
<gene>
    <name evidence="2" type="ORF">CR205_13020</name>
</gene>
<accession>A0A2W0HAF2</accession>
<dbReference type="OrthoDB" id="9800797at2"/>
<comment type="caution">
    <text evidence="2">The sequence shown here is derived from an EMBL/GenBank/DDBJ whole genome shotgun (WGS) entry which is preliminary data.</text>
</comment>
<reference evidence="2 3" key="1">
    <citation type="submission" date="2017-10" db="EMBL/GenBank/DDBJ databases">
        <title>Bacillus sp. nov., a halophilic bacterium isolated from a Yangshapao Lake.</title>
        <authorList>
            <person name="Wang H."/>
        </authorList>
    </citation>
    <scope>NUCLEOTIDE SEQUENCE [LARGE SCALE GENOMIC DNA]</scope>
    <source>
        <strain evidence="2 3">YSP-3</strain>
    </source>
</reference>
<dbReference type="InterPro" id="IPR000182">
    <property type="entry name" value="GNAT_dom"/>
</dbReference>
<dbReference type="GO" id="GO:0016747">
    <property type="term" value="F:acyltransferase activity, transferring groups other than amino-acyl groups"/>
    <property type="evidence" value="ECO:0007669"/>
    <property type="project" value="InterPro"/>
</dbReference>
<organism evidence="2 3">
    <name type="scientific">Alteribacter lacisalsi</name>
    <dbReference type="NCBI Taxonomy" id="2045244"/>
    <lineage>
        <taxon>Bacteria</taxon>
        <taxon>Bacillati</taxon>
        <taxon>Bacillota</taxon>
        <taxon>Bacilli</taxon>
        <taxon>Bacillales</taxon>
        <taxon>Bacillaceae</taxon>
        <taxon>Alteribacter</taxon>
    </lineage>
</organism>
<name>A0A2W0HAF2_9BACI</name>
<dbReference type="Gene3D" id="3.40.630.30">
    <property type="match status" value="1"/>
</dbReference>
<keyword evidence="2" id="KW-0808">Transferase</keyword>
<dbReference type="Proteomes" id="UP000248066">
    <property type="component" value="Unassembled WGS sequence"/>
</dbReference>
<feature type="domain" description="N-acetyltransferase" evidence="1">
    <location>
        <begin position="1"/>
        <end position="149"/>
    </location>
</feature>
<protein>
    <submittedName>
        <fullName evidence="2">GNAT family N-acetyltransferase</fullName>
    </submittedName>
</protein>
<dbReference type="EMBL" id="PDOF01000002">
    <property type="protein sequence ID" value="PYZ97010.1"/>
    <property type="molecule type" value="Genomic_DNA"/>
</dbReference>